<name>A0A1M4YQB5_9FLAO</name>
<keyword evidence="9" id="KW-0998">Cell outer membrane</keyword>
<keyword evidence="3" id="KW-1134">Transmembrane beta strand</keyword>
<keyword evidence="8" id="KW-0675">Receptor</keyword>
<dbReference type="RefSeq" id="WP_083544729.1">
    <property type="nucleotide sequence ID" value="NZ_FQVQ01000003.1"/>
</dbReference>
<dbReference type="Proteomes" id="UP000184147">
    <property type="component" value="Unassembled WGS sequence"/>
</dbReference>
<protein>
    <submittedName>
        <fullName evidence="13">Iron complex outermembrane recepter protein</fullName>
    </submittedName>
</protein>
<dbReference type="AlphaFoldDB" id="A0A1M4YQB5"/>
<feature type="domain" description="TonB-dependent receptor-like beta-barrel" evidence="11">
    <location>
        <begin position="333"/>
        <end position="761"/>
    </location>
</feature>
<evidence type="ECO:0000256" key="1">
    <source>
        <dbReference type="ARBA" id="ARBA00004571"/>
    </source>
</evidence>
<evidence type="ECO:0000259" key="12">
    <source>
        <dbReference type="Pfam" id="PF07715"/>
    </source>
</evidence>
<dbReference type="InterPro" id="IPR037066">
    <property type="entry name" value="Plug_dom_sf"/>
</dbReference>
<dbReference type="GO" id="GO:0044718">
    <property type="term" value="P:siderophore transmembrane transport"/>
    <property type="evidence" value="ECO:0007669"/>
    <property type="project" value="TreeGrafter"/>
</dbReference>
<dbReference type="InterPro" id="IPR012910">
    <property type="entry name" value="Plug_dom"/>
</dbReference>
<sequence>MSRIFYVISLLWGYLLFGQHTVTGIVYGSQQQPLEGAHIHLSDQSVNAQKDGTFQFRNVPQGKHKVFVTYVGYLRKDTLIVVTQAQDLVLRLQKDPVVLQEVAVKGNPISNKGLVVEAKVKTVELQRNAARSLAEVLVEIPGVSILRTGSTIAKPVIQGLHSSRVPVVVNGIRSEDQQWGVDHAPNFDSNTAGKISVIKGAGALQYGGDAIGGLILIEPHVFAKDTLSGSAVVSLHSNGRGGAVNAAIHRGNFCDWAWNVQTGMKYFGDRETPDYVLSNSGSREYSFSGDVKHIGKKVVWGAAASFYQSQMAILTASHIGNVTDLYYAITSGQPYFVGDFGYGISNPKQEVRHMRGKLFLNYTLSDSESWNTQYEMQYNQRFEYDIRRGQARNTPSLDLTLTTHTVLSDYKKQTEKAVFKAGVMGQYQHNEASPDTGIRPLIPTYEKVDFGLYGVYQYAIAPKWTAEAGIRYDFSQMMAQKFYLKSRWNERNYSPQFDHFIVGDAGTQWNTRPEFLFHNLSASAGIRWNANAAWDFLLSLGRAVRNPNPSELFSDGLHHATGMIELGDLNLKQEKALKTALEINYRSTPFTLTATPYMNRIQDFMYLRPVGFETTIRGAFPVWEYQRTDALLLGLDWNAQVRWNTHWSYGVMGAMVYAQDQTTDTPIIDIPPLNFTQHIQFEYPQWHGLTTQLRCLWMTQQHRYPNTNIDASIVVDNQLVPVTVDVSTPPPGYVLWDWNAAITWVAKNKSEWVMGLGVQNIGNTRYRNYLNRQRFFADEMGRNIQVQLRYNF</sequence>
<keyword evidence="6 10" id="KW-0798">TonB box</keyword>
<keyword evidence="14" id="KW-1185">Reference proteome</keyword>
<evidence type="ECO:0000256" key="5">
    <source>
        <dbReference type="ARBA" id="ARBA00022729"/>
    </source>
</evidence>
<evidence type="ECO:0000259" key="11">
    <source>
        <dbReference type="Pfam" id="PF00593"/>
    </source>
</evidence>
<evidence type="ECO:0000256" key="7">
    <source>
        <dbReference type="ARBA" id="ARBA00023136"/>
    </source>
</evidence>
<dbReference type="Gene3D" id="2.170.130.10">
    <property type="entry name" value="TonB-dependent receptor, plug domain"/>
    <property type="match status" value="1"/>
</dbReference>
<dbReference type="OrthoDB" id="9795928at2"/>
<dbReference type="Pfam" id="PF07715">
    <property type="entry name" value="Plug"/>
    <property type="match status" value="1"/>
</dbReference>
<keyword evidence="5" id="KW-0732">Signal</keyword>
<organism evidence="13 14">
    <name type="scientific">Flavobacterium fontis</name>
    <dbReference type="NCBI Taxonomy" id="1124188"/>
    <lineage>
        <taxon>Bacteria</taxon>
        <taxon>Pseudomonadati</taxon>
        <taxon>Bacteroidota</taxon>
        <taxon>Flavobacteriia</taxon>
        <taxon>Flavobacteriales</taxon>
        <taxon>Flavobacteriaceae</taxon>
        <taxon>Flavobacterium</taxon>
    </lineage>
</organism>
<keyword evidence="2" id="KW-0813">Transport</keyword>
<keyword evidence="7 10" id="KW-0472">Membrane</keyword>
<evidence type="ECO:0000256" key="4">
    <source>
        <dbReference type="ARBA" id="ARBA00022692"/>
    </source>
</evidence>
<proteinExistence type="inferred from homology"/>
<dbReference type="InterPro" id="IPR039426">
    <property type="entry name" value="TonB-dep_rcpt-like"/>
</dbReference>
<dbReference type="Gene3D" id="2.60.40.1120">
    <property type="entry name" value="Carboxypeptidase-like, regulatory domain"/>
    <property type="match status" value="1"/>
</dbReference>
<evidence type="ECO:0000313" key="14">
    <source>
        <dbReference type="Proteomes" id="UP000184147"/>
    </source>
</evidence>
<comment type="subcellular location">
    <subcellularLocation>
        <location evidence="1">Cell outer membrane</location>
        <topology evidence="1">Multi-pass membrane protein</topology>
    </subcellularLocation>
</comment>
<dbReference type="GO" id="GO:0015344">
    <property type="term" value="F:siderophore uptake transmembrane transporter activity"/>
    <property type="evidence" value="ECO:0007669"/>
    <property type="project" value="TreeGrafter"/>
</dbReference>
<dbReference type="InterPro" id="IPR008969">
    <property type="entry name" value="CarboxyPept-like_regulatory"/>
</dbReference>
<evidence type="ECO:0000313" key="13">
    <source>
        <dbReference type="EMBL" id="SHF07960.1"/>
    </source>
</evidence>
<dbReference type="Gene3D" id="2.40.170.20">
    <property type="entry name" value="TonB-dependent receptor, beta-barrel domain"/>
    <property type="match status" value="1"/>
</dbReference>
<reference evidence="13 14" key="1">
    <citation type="submission" date="2016-11" db="EMBL/GenBank/DDBJ databases">
        <authorList>
            <person name="Jaros S."/>
            <person name="Januszkiewicz K."/>
            <person name="Wedrychowicz H."/>
        </authorList>
    </citation>
    <scope>NUCLEOTIDE SEQUENCE [LARGE SCALE GENOMIC DNA]</scope>
    <source>
        <strain evidence="13 14">DSM 25660</strain>
    </source>
</reference>
<dbReference type="InterPro" id="IPR000531">
    <property type="entry name" value="Beta-barrel_TonB"/>
</dbReference>
<dbReference type="PANTHER" id="PTHR30069:SF29">
    <property type="entry name" value="HEMOGLOBIN AND HEMOGLOBIN-HAPTOGLOBIN-BINDING PROTEIN 1-RELATED"/>
    <property type="match status" value="1"/>
</dbReference>
<keyword evidence="4" id="KW-0812">Transmembrane</keyword>
<gene>
    <name evidence="13" type="ORF">SAMN05444377_103190</name>
</gene>
<evidence type="ECO:0000256" key="9">
    <source>
        <dbReference type="ARBA" id="ARBA00023237"/>
    </source>
</evidence>
<evidence type="ECO:0000256" key="6">
    <source>
        <dbReference type="ARBA" id="ARBA00023077"/>
    </source>
</evidence>
<dbReference type="PANTHER" id="PTHR30069">
    <property type="entry name" value="TONB-DEPENDENT OUTER MEMBRANE RECEPTOR"/>
    <property type="match status" value="1"/>
</dbReference>
<accession>A0A1M4YQB5</accession>
<dbReference type="InterPro" id="IPR036942">
    <property type="entry name" value="Beta-barrel_TonB_sf"/>
</dbReference>
<dbReference type="Pfam" id="PF00593">
    <property type="entry name" value="TonB_dep_Rec_b-barrel"/>
    <property type="match status" value="1"/>
</dbReference>
<dbReference type="GO" id="GO:0009279">
    <property type="term" value="C:cell outer membrane"/>
    <property type="evidence" value="ECO:0007669"/>
    <property type="project" value="UniProtKB-SubCell"/>
</dbReference>
<dbReference type="STRING" id="1124188.SAMN05444377_103190"/>
<dbReference type="SUPFAM" id="SSF49464">
    <property type="entry name" value="Carboxypeptidase regulatory domain-like"/>
    <property type="match status" value="1"/>
</dbReference>
<feature type="domain" description="TonB-dependent receptor plug" evidence="12">
    <location>
        <begin position="120"/>
        <end position="213"/>
    </location>
</feature>
<dbReference type="SUPFAM" id="SSF56935">
    <property type="entry name" value="Porins"/>
    <property type="match status" value="1"/>
</dbReference>
<evidence type="ECO:0000256" key="10">
    <source>
        <dbReference type="RuleBase" id="RU003357"/>
    </source>
</evidence>
<evidence type="ECO:0000256" key="2">
    <source>
        <dbReference type="ARBA" id="ARBA00022448"/>
    </source>
</evidence>
<evidence type="ECO:0000256" key="8">
    <source>
        <dbReference type="ARBA" id="ARBA00023170"/>
    </source>
</evidence>
<dbReference type="EMBL" id="FQVQ01000003">
    <property type="protein sequence ID" value="SHF07960.1"/>
    <property type="molecule type" value="Genomic_DNA"/>
</dbReference>
<dbReference type="Pfam" id="PF13620">
    <property type="entry name" value="CarboxypepD_reg"/>
    <property type="match status" value="1"/>
</dbReference>
<evidence type="ECO:0000256" key="3">
    <source>
        <dbReference type="ARBA" id="ARBA00022452"/>
    </source>
</evidence>
<comment type="similarity">
    <text evidence="10">Belongs to the TonB-dependent receptor family.</text>
</comment>